<proteinExistence type="inferred from homology"/>
<dbReference type="CDD" id="cd02440">
    <property type="entry name" value="AdoMet_MTases"/>
    <property type="match status" value="1"/>
</dbReference>
<accession>A0A7Y9IWV7</accession>
<evidence type="ECO:0000313" key="7">
    <source>
        <dbReference type="Proteomes" id="UP000542125"/>
    </source>
</evidence>
<dbReference type="GO" id="GO:0005829">
    <property type="term" value="C:cytosol"/>
    <property type="evidence" value="ECO:0007669"/>
    <property type="project" value="TreeGrafter"/>
</dbReference>
<reference evidence="6 7" key="1">
    <citation type="submission" date="2020-07" db="EMBL/GenBank/DDBJ databases">
        <title>Genomic Encyclopedia of Type Strains, Phase IV (KMG-V): Genome sequencing to study the core and pangenomes of soil and plant-associated prokaryotes.</title>
        <authorList>
            <person name="Whitman W."/>
        </authorList>
    </citation>
    <scope>NUCLEOTIDE SEQUENCE [LARGE SCALE GENOMIC DNA]</scope>
    <source>
        <strain evidence="6 7">SAS40</strain>
    </source>
</reference>
<dbReference type="Gene3D" id="3.40.50.150">
    <property type="entry name" value="Vaccinia Virus protein VP39"/>
    <property type="match status" value="1"/>
</dbReference>
<dbReference type="EC" id="2.1.1.298" evidence="4"/>
<dbReference type="EMBL" id="JACBYR010000001">
    <property type="protein sequence ID" value="NYE84547.1"/>
    <property type="molecule type" value="Genomic_DNA"/>
</dbReference>
<dbReference type="HAMAP" id="MF_02125">
    <property type="entry name" value="L3_methyltr_PrmB"/>
    <property type="match status" value="1"/>
</dbReference>
<dbReference type="InterPro" id="IPR004556">
    <property type="entry name" value="HemK-like"/>
</dbReference>
<feature type="domain" description="Methyltransferase small" evidence="5">
    <location>
        <begin position="137"/>
        <end position="216"/>
    </location>
</feature>
<dbReference type="Pfam" id="PF05175">
    <property type="entry name" value="MTS"/>
    <property type="match status" value="1"/>
</dbReference>
<evidence type="ECO:0000256" key="1">
    <source>
        <dbReference type="ARBA" id="ARBA00022603"/>
    </source>
</evidence>
<sequence>MTFLAPVAETAALRTVRDLLRYAVSRMNAAGVVFGHGTLDAYDEAAYIVLHTLHLPIDRLEPFLDAAVLDSERTKVLNLLQRRIDERLPAPYLTNEAWLHGRRFYVDQRVIVPRSFIAELLNDALSPWVEDPYQVEWVLDMCTGSGCLAIVAAETFPHAQVDAVDLSPDALEVARRNVDDYGLQERVMLHESNLFETLPPARYDVILCNPPYVNASSMAALPPEYLHEPDMALAGGTDGMDLIRVLLDQAAAYLQPHGILILEIGHERAFFEQAFPELEPVWLSTSAGDDQVLMLRQDQLL</sequence>
<protein>
    <recommendedName>
        <fullName evidence="4">Ribosomal protein uL3 glutamine methyltransferase</fullName>
        <shortName evidence="4">uL3 MTase</shortName>
        <ecNumber evidence="4">2.1.1.298</ecNumber>
    </recommendedName>
    <alternativeName>
        <fullName evidence="4">N5-glutamine methyltransferase PrmB</fullName>
    </alternativeName>
</protein>
<comment type="function">
    <text evidence="4">Methylates ribosomal protein uL3 on a specific glutamine residue.</text>
</comment>
<keyword evidence="6" id="KW-0687">Ribonucleoprotein</keyword>
<dbReference type="RefSeq" id="WP_179588222.1">
    <property type="nucleotide sequence ID" value="NZ_JACBYR010000001.1"/>
</dbReference>
<comment type="catalytic activity">
    <reaction evidence="4">
        <text>L-glutaminyl-[ribosomal protein uL3] + S-adenosyl-L-methionine = N(5)-methyl-L-glutaminyl-[ribosomal protein uL3] + S-adenosyl-L-homocysteine + H(+)</text>
        <dbReference type="Rhea" id="RHEA:45020"/>
        <dbReference type="Rhea" id="RHEA-COMP:11063"/>
        <dbReference type="Rhea" id="RHEA-COMP:11064"/>
        <dbReference type="ChEBI" id="CHEBI:15378"/>
        <dbReference type="ChEBI" id="CHEBI:30011"/>
        <dbReference type="ChEBI" id="CHEBI:57856"/>
        <dbReference type="ChEBI" id="CHEBI:59789"/>
        <dbReference type="ChEBI" id="CHEBI:61891"/>
        <dbReference type="EC" id="2.1.1.298"/>
    </reaction>
</comment>
<dbReference type="InterPro" id="IPR007848">
    <property type="entry name" value="Small_mtfrase_dom"/>
</dbReference>
<keyword evidence="1 4" id="KW-0489">Methyltransferase</keyword>
<dbReference type="NCBIfam" id="TIGR00536">
    <property type="entry name" value="hemK_fam"/>
    <property type="match status" value="1"/>
</dbReference>
<name>A0A7Y9IWV7_9BURK</name>
<dbReference type="GO" id="GO:0032259">
    <property type="term" value="P:methylation"/>
    <property type="evidence" value="ECO:0007669"/>
    <property type="project" value="UniProtKB-KW"/>
</dbReference>
<organism evidence="6 7">
    <name type="scientific">Pigmentiphaga litoralis</name>
    <dbReference type="NCBI Taxonomy" id="516702"/>
    <lineage>
        <taxon>Bacteria</taxon>
        <taxon>Pseudomonadati</taxon>
        <taxon>Pseudomonadota</taxon>
        <taxon>Betaproteobacteria</taxon>
        <taxon>Burkholderiales</taxon>
        <taxon>Alcaligenaceae</taxon>
        <taxon>Pigmentiphaga</taxon>
    </lineage>
</organism>
<dbReference type="PROSITE" id="PS00092">
    <property type="entry name" value="N6_MTASE"/>
    <property type="match status" value="1"/>
</dbReference>
<dbReference type="PANTHER" id="PTHR47806:SF1">
    <property type="entry name" value="RIBOSOMAL PROTEIN UL3 GLUTAMINE METHYLTRANSFERASE"/>
    <property type="match status" value="1"/>
</dbReference>
<dbReference type="GO" id="GO:0003676">
    <property type="term" value="F:nucleic acid binding"/>
    <property type="evidence" value="ECO:0007669"/>
    <property type="project" value="InterPro"/>
</dbReference>
<dbReference type="PIRSF" id="PIRSF037167">
    <property type="entry name" value="Mtase_YfcB_prd"/>
    <property type="match status" value="1"/>
</dbReference>
<comment type="caution">
    <text evidence="6">The sequence shown here is derived from an EMBL/GenBank/DDBJ whole genome shotgun (WGS) entry which is preliminary data.</text>
</comment>
<evidence type="ECO:0000256" key="4">
    <source>
        <dbReference type="HAMAP-Rule" id="MF_02125"/>
    </source>
</evidence>
<dbReference type="GO" id="GO:0005840">
    <property type="term" value="C:ribosome"/>
    <property type="evidence" value="ECO:0007669"/>
    <property type="project" value="UniProtKB-KW"/>
</dbReference>
<evidence type="ECO:0000256" key="2">
    <source>
        <dbReference type="ARBA" id="ARBA00022679"/>
    </source>
</evidence>
<keyword evidence="7" id="KW-1185">Reference proteome</keyword>
<dbReference type="SUPFAM" id="SSF53335">
    <property type="entry name" value="S-adenosyl-L-methionine-dependent methyltransferases"/>
    <property type="match status" value="1"/>
</dbReference>
<evidence type="ECO:0000259" key="5">
    <source>
        <dbReference type="Pfam" id="PF05175"/>
    </source>
</evidence>
<keyword evidence="6" id="KW-0689">Ribosomal protein</keyword>
<dbReference type="InterPro" id="IPR029063">
    <property type="entry name" value="SAM-dependent_MTases_sf"/>
</dbReference>
<keyword evidence="3 4" id="KW-0949">S-adenosyl-L-methionine</keyword>
<dbReference type="InterPro" id="IPR017127">
    <property type="entry name" value="Ribosome_uL3_MTase"/>
</dbReference>
<comment type="similarity">
    <text evidence="4">Belongs to the protein N5-glutamine methyltransferase family. PrmB subfamily.</text>
</comment>
<dbReference type="NCBIfam" id="TIGR03533">
    <property type="entry name" value="L3_gln_methyl"/>
    <property type="match status" value="1"/>
</dbReference>
<evidence type="ECO:0000313" key="6">
    <source>
        <dbReference type="EMBL" id="NYE84547.1"/>
    </source>
</evidence>
<dbReference type="PANTHER" id="PTHR47806">
    <property type="entry name" value="50S RIBOSOMAL PROTEIN L3 GLUTAMINE METHYLTRANSFERASE"/>
    <property type="match status" value="1"/>
</dbReference>
<gene>
    <name evidence="4" type="primary">prmB</name>
    <name evidence="6" type="ORF">FHW18_003818</name>
</gene>
<evidence type="ECO:0000256" key="3">
    <source>
        <dbReference type="ARBA" id="ARBA00022691"/>
    </source>
</evidence>
<dbReference type="AlphaFoldDB" id="A0A7Y9IWV7"/>
<dbReference type="GO" id="GO:0036009">
    <property type="term" value="F:protein-glutamine N-methyltransferase activity"/>
    <property type="evidence" value="ECO:0007669"/>
    <property type="project" value="UniProtKB-UniRule"/>
</dbReference>
<dbReference type="Proteomes" id="UP000542125">
    <property type="component" value="Unassembled WGS sequence"/>
</dbReference>
<keyword evidence="2 4" id="KW-0808">Transferase</keyword>
<dbReference type="InterPro" id="IPR002052">
    <property type="entry name" value="DNA_methylase_N6_adenine_CS"/>
</dbReference>